<dbReference type="InterPro" id="IPR017937">
    <property type="entry name" value="Thioredoxin_CS"/>
</dbReference>
<gene>
    <name evidence="9" type="primary">trxC</name>
    <name evidence="9" type="ORF">LVJ81_07820</name>
</gene>
<dbReference type="SUPFAM" id="SSF52833">
    <property type="entry name" value="Thioredoxin-like"/>
    <property type="match status" value="1"/>
</dbReference>
<proteinExistence type="inferred from homology"/>
<dbReference type="PANTHER" id="PTHR45663">
    <property type="entry name" value="GEO12009P1"/>
    <property type="match status" value="1"/>
</dbReference>
<name>A0ABY4EK47_VITST</name>
<evidence type="ECO:0000313" key="10">
    <source>
        <dbReference type="Proteomes" id="UP000832034"/>
    </source>
</evidence>
<dbReference type="Pfam" id="PF21352">
    <property type="entry name" value="Zn_ribbon_Thio2"/>
    <property type="match status" value="1"/>
</dbReference>
<dbReference type="NCBIfam" id="NF008229">
    <property type="entry name" value="PRK10996.1"/>
    <property type="match status" value="1"/>
</dbReference>
<keyword evidence="4" id="KW-0249">Electron transport</keyword>
<sequence>MSENIHVVCPHCHSTNRVPTQRLNQEAKCGHCQDVLLIEKSVALDAASFERHVGRSQLPVVVDFWAPWCGPCRSMAPAFEEAADRLLGIAQLAKLDTEAHPQAAAPYHIRSIPTMVVFIEGKEVARVSGAMSAAQIEQWVQSVL</sequence>
<evidence type="ECO:0000256" key="3">
    <source>
        <dbReference type="ARBA" id="ARBA00022723"/>
    </source>
</evidence>
<feature type="domain" description="Thioredoxin" evidence="8">
    <location>
        <begin position="37"/>
        <end position="144"/>
    </location>
</feature>
<keyword evidence="5" id="KW-1015">Disulfide bond</keyword>
<evidence type="ECO:0000256" key="7">
    <source>
        <dbReference type="NCBIfam" id="TIGR01068"/>
    </source>
</evidence>
<dbReference type="NCBIfam" id="TIGR01068">
    <property type="entry name" value="thioredoxin"/>
    <property type="match status" value="1"/>
</dbReference>
<dbReference type="Gene3D" id="2.30.30.380">
    <property type="entry name" value="Zn-finger domain of Sec23/24"/>
    <property type="match status" value="1"/>
</dbReference>
<evidence type="ECO:0000256" key="2">
    <source>
        <dbReference type="ARBA" id="ARBA00022448"/>
    </source>
</evidence>
<evidence type="ECO:0000313" key="9">
    <source>
        <dbReference type="EMBL" id="UOO93717.1"/>
    </source>
</evidence>
<evidence type="ECO:0000256" key="5">
    <source>
        <dbReference type="ARBA" id="ARBA00023157"/>
    </source>
</evidence>
<dbReference type="PROSITE" id="PS00194">
    <property type="entry name" value="THIOREDOXIN_1"/>
    <property type="match status" value="1"/>
</dbReference>
<dbReference type="Pfam" id="PF00085">
    <property type="entry name" value="Thioredoxin"/>
    <property type="match status" value="1"/>
</dbReference>
<keyword evidence="2" id="KW-0813">Transport</keyword>
<keyword evidence="10" id="KW-1185">Reference proteome</keyword>
<dbReference type="EMBL" id="CP091512">
    <property type="protein sequence ID" value="UOO93717.1"/>
    <property type="molecule type" value="Genomic_DNA"/>
</dbReference>
<evidence type="ECO:0000256" key="4">
    <source>
        <dbReference type="ARBA" id="ARBA00022982"/>
    </source>
</evidence>
<evidence type="ECO:0000256" key="6">
    <source>
        <dbReference type="ARBA" id="ARBA00023284"/>
    </source>
</evidence>
<accession>A0ABY4EK47</accession>
<keyword evidence="3" id="KW-0479">Metal-binding</keyword>
<evidence type="ECO:0000256" key="1">
    <source>
        <dbReference type="ARBA" id="ARBA00008987"/>
    </source>
</evidence>
<organism evidence="9 10">
    <name type="scientific">Vitreoscilla stercoraria</name>
    <dbReference type="NCBI Taxonomy" id="61"/>
    <lineage>
        <taxon>Bacteria</taxon>
        <taxon>Pseudomonadati</taxon>
        <taxon>Pseudomonadota</taxon>
        <taxon>Betaproteobacteria</taxon>
        <taxon>Neisseriales</taxon>
        <taxon>Neisseriaceae</taxon>
        <taxon>Vitreoscilla</taxon>
    </lineage>
</organism>
<dbReference type="Proteomes" id="UP000832034">
    <property type="component" value="Chromosome"/>
</dbReference>
<reference evidence="9" key="1">
    <citation type="submission" date="2021-12" db="EMBL/GenBank/DDBJ databases">
        <authorList>
            <person name="Veyrier F.J."/>
        </authorList>
    </citation>
    <scope>NUCLEOTIDE SEQUENCE</scope>
    <source>
        <strain evidence="9">SAG 1488-6</strain>
    </source>
</reference>
<dbReference type="InterPro" id="IPR005746">
    <property type="entry name" value="Thioredoxin"/>
</dbReference>
<dbReference type="InterPro" id="IPR049299">
    <property type="entry name" value="Thio2_N"/>
</dbReference>
<dbReference type="PROSITE" id="PS51352">
    <property type="entry name" value="THIOREDOXIN_2"/>
    <property type="match status" value="1"/>
</dbReference>
<keyword evidence="6" id="KW-0676">Redox-active center</keyword>
<dbReference type="CDD" id="cd02947">
    <property type="entry name" value="TRX_family"/>
    <property type="match status" value="1"/>
</dbReference>
<comment type="similarity">
    <text evidence="1">Belongs to the thioredoxin family.</text>
</comment>
<evidence type="ECO:0000259" key="8">
    <source>
        <dbReference type="PROSITE" id="PS51352"/>
    </source>
</evidence>
<protein>
    <recommendedName>
        <fullName evidence="7">Thioredoxin</fullName>
    </recommendedName>
</protein>
<dbReference type="InterPro" id="IPR036249">
    <property type="entry name" value="Thioredoxin-like_sf"/>
</dbReference>
<reference evidence="9" key="2">
    <citation type="journal article" date="2022" name="Res Sq">
        <title>Evolution of multicellular longitudinally dividing oral cavity symbionts (Neisseriaceae).</title>
        <authorList>
            <person name="Nyongesa S."/>
            <person name="Weber P."/>
            <person name="Bernet E."/>
            <person name="Pullido F."/>
            <person name="Nieckarz M."/>
            <person name="Delaby M."/>
            <person name="Nieves C."/>
            <person name="Viehboeck T."/>
            <person name="Krause N."/>
            <person name="Rivera-Millot A."/>
            <person name="Nakamura A."/>
            <person name="Vischer N."/>
            <person name="VanNieuwenhze M."/>
            <person name="Brun Y."/>
            <person name="Cava F."/>
            <person name="Bulgheresi S."/>
            <person name="Veyrier F."/>
        </authorList>
    </citation>
    <scope>NUCLEOTIDE SEQUENCE</scope>
    <source>
        <strain evidence="9">SAG 1488-6</strain>
    </source>
</reference>
<dbReference type="PANTHER" id="PTHR45663:SF11">
    <property type="entry name" value="GEO12009P1"/>
    <property type="match status" value="1"/>
</dbReference>
<dbReference type="InterPro" id="IPR013766">
    <property type="entry name" value="Thioredoxin_domain"/>
</dbReference>
<dbReference type="PRINTS" id="PR00421">
    <property type="entry name" value="THIOREDOXIN"/>
</dbReference>
<dbReference type="Gene3D" id="3.40.30.10">
    <property type="entry name" value="Glutaredoxin"/>
    <property type="match status" value="1"/>
</dbReference>